<dbReference type="EMBL" id="BAUJ01000025">
    <property type="protein sequence ID" value="GAD89693.1"/>
    <property type="molecule type" value="Genomic_DNA"/>
</dbReference>
<protein>
    <recommendedName>
        <fullName evidence="4">Peptidoglycan-binding protein CsiV</fullName>
    </recommendedName>
</protein>
<reference evidence="2 3" key="1">
    <citation type="submission" date="2013-11" db="EMBL/GenBank/DDBJ databases">
        <title>Whole genome shotgun sequence of Vibrio halioticoli NBRC 102217.</title>
        <authorList>
            <person name="Isaki S."/>
            <person name="Kimura A."/>
            <person name="Ohji S."/>
            <person name="Hosoyama A."/>
            <person name="Fujita N."/>
            <person name="Hashimoto M."/>
            <person name="Hosoyama Y."/>
            <person name="Yamazoe A."/>
        </authorList>
    </citation>
    <scope>NUCLEOTIDE SEQUENCE [LARGE SCALE GENOMIC DNA]</scope>
    <source>
        <strain evidence="2 3">NBRC 102217</strain>
    </source>
</reference>
<evidence type="ECO:0008006" key="4">
    <source>
        <dbReference type="Google" id="ProtNLM"/>
    </source>
</evidence>
<keyword evidence="3" id="KW-1185">Reference proteome</keyword>
<dbReference type="Proteomes" id="UP000017800">
    <property type="component" value="Unassembled WGS sequence"/>
</dbReference>
<feature type="chain" id="PRO_5004735869" description="Peptidoglycan-binding protein CsiV" evidence="1">
    <location>
        <begin position="21"/>
        <end position="260"/>
    </location>
</feature>
<dbReference type="RefSeq" id="WP_023404057.1">
    <property type="nucleotide sequence ID" value="NZ_BAUJ01000025.1"/>
</dbReference>
<evidence type="ECO:0000313" key="3">
    <source>
        <dbReference type="Proteomes" id="UP000017800"/>
    </source>
</evidence>
<dbReference type="AlphaFoldDB" id="V5FDI9"/>
<name>V5FDI9_9VIBR</name>
<dbReference type="InterPro" id="IPR021241">
    <property type="entry name" value="CsiV"/>
</dbReference>
<dbReference type="eggNOG" id="ENOG503360G">
    <property type="taxonomic scope" value="Bacteria"/>
</dbReference>
<evidence type="ECO:0000313" key="2">
    <source>
        <dbReference type="EMBL" id="GAD89693.1"/>
    </source>
</evidence>
<comment type="caution">
    <text evidence="2">The sequence shown here is derived from an EMBL/GenBank/DDBJ whole genome shotgun (WGS) entry which is preliminary data.</text>
</comment>
<accession>V5FDI9</accession>
<evidence type="ECO:0000256" key="1">
    <source>
        <dbReference type="SAM" id="SignalP"/>
    </source>
</evidence>
<gene>
    <name evidence="2" type="ORF">VHA01S_025_00180</name>
</gene>
<feature type="signal peptide" evidence="1">
    <location>
        <begin position="1"/>
        <end position="20"/>
    </location>
</feature>
<keyword evidence="1" id="KW-0732">Signal</keyword>
<organism evidence="2 3">
    <name type="scientific">Vibrio halioticoli NBRC 102217</name>
    <dbReference type="NCBI Taxonomy" id="1219072"/>
    <lineage>
        <taxon>Bacteria</taxon>
        <taxon>Pseudomonadati</taxon>
        <taxon>Pseudomonadota</taxon>
        <taxon>Gammaproteobacteria</taxon>
        <taxon>Vibrionales</taxon>
        <taxon>Vibrionaceae</taxon>
        <taxon>Vibrio</taxon>
    </lineage>
</organism>
<dbReference type="Pfam" id="PF10972">
    <property type="entry name" value="CsiV"/>
    <property type="match status" value="1"/>
</dbReference>
<proteinExistence type="predicted"/>
<dbReference type="OrthoDB" id="5566524at2"/>
<sequence length="260" mass="29831">MKKIIPLLMMLLLIPNLAQAQKREFDVEVLIFKRSIDPETTAESWPNELTKIDLQGSAPFSDANYRHKKGVQMLSYDHYKLLKERDVLKSHAGFEVLFHKAWRQGDHGKASAPVFHVQAGKSYANTFNADGSQIDADHPRVDMKTPLYELDGKLQVYVQHYLFLETQLDLHAPSVRSITFTEKTPEQLKDSENFSVLADTETADANVQAGNLEQVSPKKVEETFLKSYRMDQKRRMRSGEIHYLDNPLMGMIIQVRRVAQ</sequence>